<comment type="subcellular location">
    <subcellularLocation>
        <location evidence="9">Cytoplasm</location>
    </subcellularLocation>
</comment>
<feature type="binding site" evidence="9">
    <location>
        <position position="168"/>
    </location>
    <ligand>
        <name>ATP</name>
        <dbReference type="ChEBI" id="CHEBI:30616"/>
    </ligand>
</feature>
<dbReference type="SMART" id="SM00382">
    <property type="entry name" value="AAA"/>
    <property type="match status" value="1"/>
</dbReference>
<organism evidence="11 12">
    <name type="scientific">Alistipes timonensis JC136</name>
    <dbReference type="NCBI Taxonomy" id="1033731"/>
    <lineage>
        <taxon>Bacteria</taxon>
        <taxon>Pseudomonadati</taxon>
        <taxon>Bacteroidota</taxon>
        <taxon>Bacteroidia</taxon>
        <taxon>Bacteroidales</taxon>
        <taxon>Rikenellaceae</taxon>
        <taxon>Alistipes</taxon>
    </lineage>
</organism>
<evidence type="ECO:0000256" key="5">
    <source>
        <dbReference type="ARBA" id="ARBA00022840"/>
    </source>
</evidence>
<gene>
    <name evidence="9" type="primary">ruvB</name>
    <name evidence="11" type="ORF">SAMN05444145_102161</name>
</gene>
<feature type="binding site" evidence="9">
    <location>
        <position position="215"/>
    </location>
    <ligand>
        <name>ATP</name>
        <dbReference type="ChEBI" id="CHEBI:30616"/>
    </ligand>
</feature>
<dbReference type="InterPro" id="IPR041445">
    <property type="entry name" value="AAA_lid_4"/>
</dbReference>
<comment type="subunit">
    <text evidence="9">Homohexamer. Forms an RuvA(8)-RuvB(12)-Holliday junction (HJ) complex. HJ DNA is sandwiched between 2 RuvA tetramers; dsDNA enters through RuvA and exits via RuvB. An RuvB hexamer assembles on each DNA strand where it exits the tetramer. Each RuvB hexamer is contacted by two RuvA subunits (via domain III) on 2 adjacent RuvB subunits; this complex drives branch migration. In the full resolvosome a probable DNA-RuvA(4)-RuvB(12)-RuvC(2) complex forms which resolves the HJ.</text>
</comment>
<dbReference type="SUPFAM" id="SSF46785">
    <property type="entry name" value="Winged helix' DNA-binding domain"/>
    <property type="match status" value="1"/>
</dbReference>
<keyword evidence="6 9" id="KW-0238">DNA-binding</keyword>
<evidence type="ECO:0000256" key="2">
    <source>
        <dbReference type="ARBA" id="ARBA00022741"/>
    </source>
</evidence>
<evidence type="ECO:0000259" key="10">
    <source>
        <dbReference type="SMART" id="SM00382"/>
    </source>
</evidence>
<feature type="binding site" evidence="9">
    <location>
        <position position="62"/>
    </location>
    <ligand>
        <name>ATP</name>
        <dbReference type="ChEBI" id="CHEBI:30616"/>
    </ligand>
</feature>
<evidence type="ECO:0000256" key="1">
    <source>
        <dbReference type="ARBA" id="ARBA00022490"/>
    </source>
</evidence>
<sequence length="335" mass="36592">MSIVRNTESDLEFENKIRPQELENFSGQDKIVDNLRIFIKAALMRGDSLDHVLLHGPPGLGKTTLANIIANEMGAQLRLTSGPVLDKPGDLAGLLTNLNPGDVLFIDEIHRLSPIVEEYLYSAMEDYKIDIVLDKGPSARSIQIELAPFTLIGATTRSGLLTSPLRARFGITCHLEYYDAPVLAGIVKRSARILDVSIDDDAAHEVALRSRGTPRIANALLRRVRDFAMVKGEGHIDLGITRIALAALNIDSRGLDQMDNKILGAIIEKFNGGPVGLNTVATAVGEEAGTIEEVYEPFLIKEGFLKRTPRGREATPLAYEHLGLTHPRDGEASLF</sequence>
<dbReference type="RefSeq" id="WP_010263513.1">
    <property type="nucleotide sequence ID" value="NZ_CAEG01000012.1"/>
</dbReference>
<dbReference type="EC" id="3.6.4.-" evidence="9"/>
<keyword evidence="11" id="KW-0347">Helicase</keyword>
<keyword evidence="8 9" id="KW-0234">DNA repair</keyword>
<dbReference type="GO" id="GO:0005524">
    <property type="term" value="F:ATP binding"/>
    <property type="evidence" value="ECO:0007669"/>
    <property type="project" value="UniProtKB-UniRule"/>
</dbReference>
<dbReference type="InterPro" id="IPR008823">
    <property type="entry name" value="RuvB_wg_C"/>
</dbReference>
<dbReference type="OrthoDB" id="9804478at2"/>
<dbReference type="PRINTS" id="PR00830">
    <property type="entry name" value="ENDOLAPTASE"/>
</dbReference>
<keyword evidence="2 9" id="KW-0547">Nucleotide-binding</keyword>
<keyword evidence="1 9" id="KW-0963">Cytoplasm</keyword>
<feature type="binding site" evidence="9">
    <location>
        <position position="307"/>
    </location>
    <ligand>
        <name>DNA</name>
        <dbReference type="ChEBI" id="CHEBI:16991"/>
    </ligand>
</feature>
<evidence type="ECO:0000256" key="8">
    <source>
        <dbReference type="ARBA" id="ARBA00023204"/>
    </source>
</evidence>
<dbReference type="InterPro" id="IPR004605">
    <property type="entry name" value="DNA_helicase_Holl-junc_RuvB"/>
</dbReference>
<feature type="binding site" evidence="9">
    <location>
        <begin position="125"/>
        <end position="127"/>
    </location>
    <ligand>
        <name>ATP</name>
        <dbReference type="ChEBI" id="CHEBI:30616"/>
    </ligand>
</feature>
<dbReference type="InterPro" id="IPR036390">
    <property type="entry name" value="WH_DNA-bd_sf"/>
</dbReference>
<comment type="catalytic activity">
    <reaction evidence="9">
        <text>ATP + H2O = ADP + phosphate + H(+)</text>
        <dbReference type="Rhea" id="RHEA:13065"/>
        <dbReference type="ChEBI" id="CHEBI:15377"/>
        <dbReference type="ChEBI" id="CHEBI:15378"/>
        <dbReference type="ChEBI" id="CHEBI:30616"/>
        <dbReference type="ChEBI" id="CHEBI:43474"/>
        <dbReference type="ChEBI" id="CHEBI:456216"/>
    </reaction>
</comment>
<dbReference type="HAMAP" id="MF_00016">
    <property type="entry name" value="DNA_HJ_migration_RuvB"/>
    <property type="match status" value="1"/>
</dbReference>
<dbReference type="PANTHER" id="PTHR42848:SF1">
    <property type="entry name" value="HOLLIDAY JUNCTION BRANCH MIGRATION COMPLEX SUBUNIT RUVB"/>
    <property type="match status" value="1"/>
</dbReference>
<keyword evidence="3 9" id="KW-0227">DNA damage</keyword>
<feature type="binding site" evidence="9">
    <location>
        <position position="312"/>
    </location>
    <ligand>
        <name>DNA</name>
        <dbReference type="ChEBI" id="CHEBI:16991"/>
    </ligand>
</feature>
<feature type="binding site" evidence="9">
    <location>
        <position position="17"/>
    </location>
    <ligand>
        <name>ATP</name>
        <dbReference type="ChEBI" id="CHEBI:30616"/>
    </ligand>
</feature>
<dbReference type="GO" id="GO:0009378">
    <property type="term" value="F:four-way junction helicase activity"/>
    <property type="evidence" value="ECO:0007669"/>
    <property type="project" value="InterPro"/>
</dbReference>
<feature type="region of interest" description="Head domain (RuvB-H)" evidence="9">
    <location>
        <begin position="252"/>
        <end position="335"/>
    </location>
</feature>
<dbReference type="Proteomes" id="UP000183253">
    <property type="component" value="Unassembled WGS sequence"/>
</dbReference>
<comment type="similarity">
    <text evidence="9">Belongs to the RuvB family.</text>
</comment>
<keyword evidence="12" id="KW-1185">Reference proteome</keyword>
<dbReference type="PANTHER" id="PTHR42848">
    <property type="match status" value="1"/>
</dbReference>
<dbReference type="InterPro" id="IPR008824">
    <property type="entry name" value="RuvB-like_N"/>
</dbReference>
<feature type="binding site" evidence="9">
    <location>
        <position position="63"/>
    </location>
    <ligand>
        <name>ATP</name>
        <dbReference type="ChEBI" id="CHEBI:30616"/>
    </ligand>
</feature>
<name>A0A1H3ZBR9_9BACT</name>
<evidence type="ECO:0000256" key="3">
    <source>
        <dbReference type="ARBA" id="ARBA00022763"/>
    </source>
</evidence>
<dbReference type="Gene3D" id="1.10.8.60">
    <property type="match status" value="1"/>
</dbReference>
<dbReference type="GO" id="GO:0005737">
    <property type="term" value="C:cytoplasm"/>
    <property type="evidence" value="ECO:0007669"/>
    <property type="project" value="UniProtKB-SubCell"/>
</dbReference>
<comment type="domain">
    <text evidence="9">Has 3 domains, the large (RuvB-L) and small ATPase (RuvB-S) domains and the C-terminal head (RuvB-H) domain. The head domain binds DNA, while the ATPase domains jointly bind ATP, ADP or are empty depending on the state of the subunit in the translocation cycle. During a single DNA translocation step the structure of each domain remains the same, but their relative positions change.</text>
</comment>
<dbReference type="CDD" id="cd00009">
    <property type="entry name" value="AAA"/>
    <property type="match status" value="1"/>
</dbReference>
<dbReference type="InterPro" id="IPR027417">
    <property type="entry name" value="P-loop_NTPase"/>
</dbReference>
<comment type="caution">
    <text evidence="9">Lacks conserved residue(s) required for the propagation of feature annotation.</text>
</comment>
<accession>A0A1H3ZBR9</accession>
<feature type="domain" description="AAA+ ATPase" evidence="10">
    <location>
        <begin position="48"/>
        <end position="179"/>
    </location>
</feature>
<evidence type="ECO:0000313" key="11">
    <source>
        <dbReference type="EMBL" id="SEA21229.1"/>
    </source>
</evidence>
<evidence type="ECO:0000256" key="9">
    <source>
        <dbReference type="HAMAP-Rule" id="MF_00016"/>
    </source>
</evidence>
<dbReference type="GO" id="GO:0006281">
    <property type="term" value="P:DNA repair"/>
    <property type="evidence" value="ECO:0007669"/>
    <property type="project" value="UniProtKB-UniRule"/>
</dbReference>
<protein>
    <recommendedName>
        <fullName evidence="9">Holliday junction branch migration complex subunit RuvB</fullName>
        <ecNumber evidence="9">3.6.4.-</ecNumber>
    </recommendedName>
</protein>
<dbReference type="InterPro" id="IPR036388">
    <property type="entry name" value="WH-like_DNA-bd_sf"/>
</dbReference>
<keyword evidence="4 9" id="KW-0378">Hydrolase</keyword>
<evidence type="ECO:0000256" key="4">
    <source>
        <dbReference type="ARBA" id="ARBA00022801"/>
    </source>
</evidence>
<evidence type="ECO:0000313" key="12">
    <source>
        <dbReference type="Proteomes" id="UP000183253"/>
    </source>
</evidence>
<keyword evidence="7 9" id="KW-0233">DNA recombination</keyword>
<dbReference type="GO" id="GO:0016887">
    <property type="term" value="F:ATP hydrolysis activity"/>
    <property type="evidence" value="ECO:0007669"/>
    <property type="project" value="RHEA"/>
</dbReference>
<proteinExistence type="inferred from homology"/>
<dbReference type="GO" id="GO:0006310">
    <property type="term" value="P:DNA recombination"/>
    <property type="evidence" value="ECO:0007669"/>
    <property type="project" value="UniProtKB-UniRule"/>
</dbReference>
<evidence type="ECO:0000256" key="6">
    <source>
        <dbReference type="ARBA" id="ARBA00023125"/>
    </source>
</evidence>
<evidence type="ECO:0000256" key="7">
    <source>
        <dbReference type="ARBA" id="ARBA00023172"/>
    </source>
</evidence>
<feature type="binding site" evidence="9">
    <location>
        <position position="64"/>
    </location>
    <ligand>
        <name>ATP</name>
        <dbReference type="ChEBI" id="CHEBI:30616"/>
    </ligand>
</feature>
<dbReference type="NCBIfam" id="NF000868">
    <property type="entry name" value="PRK00080.1"/>
    <property type="match status" value="1"/>
</dbReference>
<feature type="binding site" evidence="9">
    <location>
        <position position="18"/>
    </location>
    <ligand>
        <name>ATP</name>
        <dbReference type="ChEBI" id="CHEBI:30616"/>
    </ligand>
</feature>
<reference evidence="11 12" key="1">
    <citation type="submission" date="2016-10" db="EMBL/GenBank/DDBJ databases">
        <authorList>
            <person name="de Groot N.N."/>
        </authorList>
    </citation>
    <scope>NUCLEOTIDE SEQUENCE [LARGE SCALE GENOMIC DNA]</scope>
    <source>
        <strain evidence="11 12">DSM 25383</strain>
    </source>
</reference>
<feature type="region of interest" description="Small ATPAse domain (RuvB-S)" evidence="9">
    <location>
        <begin position="179"/>
        <end position="249"/>
    </location>
</feature>
<dbReference type="EMBL" id="FNRI01000002">
    <property type="protein sequence ID" value="SEA21229.1"/>
    <property type="molecule type" value="Genomic_DNA"/>
</dbReference>
<comment type="function">
    <text evidence="9">The RuvA-RuvB-RuvC complex processes Holliday junction (HJ) DNA during genetic recombination and DNA repair, while the RuvA-RuvB complex plays an important role in the rescue of blocked DNA replication forks via replication fork reversal (RFR). RuvA specifically binds to HJ cruciform DNA, conferring on it an open structure. The RuvB hexamer acts as an ATP-dependent pump, pulling dsDNA into and through the RuvAB complex. RuvB forms 2 homohexamers on either side of HJ DNA bound by 1 or 2 RuvA tetramers; 4 subunits per hexamer contact DNA at a time. Coordinated motions by a converter formed by DNA-disengaged RuvB subunits stimulates ATP hydrolysis and nucleotide exchange. Immobilization of the converter enables RuvB to convert the ATP-contained energy into a lever motion, pulling 2 nucleotides of DNA out of the RuvA tetramer per ATP hydrolyzed, thus driving DNA branch migration. The RuvB motors rotate together with the DNA substrate, which together with the progressing nucleotide cycle form the mechanistic basis for DNA recombination by continuous HJ branch migration. Branch migration allows RuvC to scan DNA until it finds its consensus sequence, where it cleaves and resolves cruciform DNA.</text>
</comment>
<dbReference type="SUPFAM" id="SSF52540">
    <property type="entry name" value="P-loop containing nucleoside triphosphate hydrolases"/>
    <property type="match status" value="1"/>
</dbReference>
<dbReference type="InterPro" id="IPR003593">
    <property type="entry name" value="AAA+_ATPase"/>
</dbReference>
<dbReference type="AlphaFoldDB" id="A0A1H3ZBR9"/>
<dbReference type="Gene3D" id="3.40.50.300">
    <property type="entry name" value="P-loop containing nucleotide triphosphate hydrolases"/>
    <property type="match status" value="1"/>
</dbReference>
<feature type="binding site" evidence="9">
    <location>
        <position position="63"/>
    </location>
    <ligand>
        <name>Mg(2+)</name>
        <dbReference type="ChEBI" id="CHEBI:18420"/>
    </ligand>
</feature>
<dbReference type="Pfam" id="PF17864">
    <property type="entry name" value="AAA_lid_4"/>
    <property type="match status" value="1"/>
</dbReference>
<dbReference type="GO" id="GO:0048476">
    <property type="term" value="C:Holliday junction resolvase complex"/>
    <property type="evidence" value="ECO:0007669"/>
    <property type="project" value="UniProtKB-UniRule"/>
</dbReference>
<feature type="binding site" evidence="9">
    <location>
        <position position="59"/>
    </location>
    <ligand>
        <name>ATP</name>
        <dbReference type="ChEBI" id="CHEBI:30616"/>
    </ligand>
</feature>
<dbReference type="Pfam" id="PF05491">
    <property type="entry name" value="WHD_RuvB"/>
    <property type="match status" value="1"/>
</dbReference>
<dbReference type="STRING" id="1033731.SAMN05444145_102161"/>
<dbReference type="GO" id="GO:0000400">
    <property type="term" value="F:four-way junction DNA binding"/>
    <property type="evidence" value="ECO:0007669"/>
    <property type="project" value="UniProtKB-UniRule"/>
</dbReference>
<dbReference type="NCBIfam" id="TIGR00635">
    <property type="entry name" value="ruvB"/>
    <property type="match status" value="1"/>
</dbReference>
<keyword evidence="5 9" id="KW-0067">ATP-binding</keyword>
<dbReference type="Gene3D" id="1.10.10.10">
    <property type="entry name" value="Winged helix-like DNA-binding domain superfamily/Winged helix DNA-binding domain"/>
    <property type="match status" value="1"/>
</dbReference>
<dbReference type="Pfam" id="PF05496">
    <property type="entry name" value="RuvB_N"/>
    <property type="match status" value="1"/>
</dbReference>
<feature type="binding site" evidence="9">
    <location>
        <position position="178"/>
    </location>
    <ligand>
        <name>ATP</name>
        <dbReference type="ChEBI" id="CHEBI:30616"/>
    </ligand>
</feature>